<dbReference type="GO" id="GO:0016020">
    <property type="term" value="C:membrane"/>
    <property type="evidence" value="ECO:0007669"/>
    <property type="project" value="UniProtKB-SubCell"/>
</dbReference>
<dbReference type="InterPro" id="IPR009432">
    <property type="entry name" value="DUF1075"/>
</dbReference>
<evidence type="ECO:0000256" key="1">
    <source>
        <dbReference type="ARBA" id="ARBA00004167"/>
    </source>
</evidence>
<dbReference type="OrthoDB" id="8193498at2759"/>
<dbReference type="GO" id="GO:0051402">
    <property type="term" value="P:neuron apoptotic process"/>
    <property type="evidence" value="ECO:0007669"/>
    <property type="project" value="TreeGrafter"/>
</dbReference>
<dbReference type="Ensembl" id="ENSLBET00000007350.1">
    <property type="protein sequence ID" value="ENSLBEP00000006992.1"/>
    <property type="gene ID" value="ENSLBEG00000005403.1"/>
</dbReference>
<dbReference type="Pfam" id="PF06388">
    <property type="entry name" value="DUF1075"/>
    <property type="match status" value="1"/>
</dbReference>
<dbReference type="AlphaFoldDB" id="A0A3Q3ELR4"/>
<dbReference type="PANTHER" id="PTHR13674:SF2">
    <property type="entry name" value="PROTEIN FAM162A"/>
    <property type="match status" value="1"/>
</dbReference>
<evidence type="ECO:0000313" key="9">
    <source>
        <dbReference type="Proteomes" id="UP000261660"/>
    </source>
</evidence>
<comment type="subcellular location">
    <subcellularLocation>
        <location evidence="1">Membrane</location>
        <topology evidence="1">Single-pass membrane protein</topology>
    </subcellularLocation>
</comment>
<keyword evidence="9" id="KW-1185">Reference proteome</keyword>
<dbReference type="GeneID" id="109978926"/>
<evidence type="ECO:0000256" key="3">
    <source>
        <dbReference type="ARBA" id="ARBA00022692"/>
    </source>
</evidence>
<evidence type="ECO:0000256" key="7">
    <source>
        <dbReference type="SAM" id="Phobius"/>
    </source>
</evidence>
<evidence type="ECO:0000256" key="6">
    <source>
        <dbReference type="SAM" id="MobiDB-lite"/>
    </source>
</evidence>
<dbReference type="GO" id="GO:0005739">
    <property type="term" value="C:mitochondrion"/>
    <property type="evidence" value="ECO:0007669"/>
    <property type="project" value="TreeGrafter"/>
</dbReference>
<dbReference type="GeneTree" id="ENSGT00640000091497"/>
<dbReference type="Proteomes" id="UP000261660">
    <property type="component" value="Unplaced"/>
</dbReference>
<accession>A0A3Q3ELR4</accession>
<dbReference type="CTD" id="26355"/>
<protein>
    <submittedName>
        <fullName evidence="8">Family with sequence similarity 162 member A</fullName>
    </submittedName>
</protein>
<keyword evidence="5 7" id="KW-0472">Membrane</keyword>
<dbReference type="RefSeq" id="XP_020483746.1">
    <property type="nucleotide sequence ID" value="XM_020628090.3"/>
</dbReference>
<dbReference type="GO" id="GO:0090200">
    <property type="term" value="P:positive regulation of release of cytochrome c from mitochondria"/>
    <property type="evidence" value="ECO:0007669"/>
    <property type="project" value="TreeGrafter"/>
</dbReference>
<dbReference type="Ensembl" id="ENSLBET00000025773.1">
    <property type="protein sequence ID" value="ENSLBEP00000024510.1"/>
    <property type="gene ID" value="ENSLBEG00000018775.1"/>
</dbReference>
<name>A0A3Q3ELR4_9LABR</name>
<proteinExistence type="inferred from homology"/>
<keyword evidence="3 7" id="KW-0812">Transmembrane</keyword>
<evidence type="ECO:0000256" key="4">
    <source>
        <dbReference type="ARBA" id="ARBA00022989"/>
    </source>
</evidence>
<organism evidence="8 9">
    <name type="scientific">Labrus bergylta</name>
    <name type="common">ballan wrasse</name>
    <dbReference type="NCBI Taxonomy" id="56723"/>
    <lineage>
        <taxon>Eukaryota</taxon>
        <taxon>Metazoa</taxon>
        <taxon>Chordata</taxon>
        <taxon>Craniata</taxon>
        <taxon>Vertebrata</taxon>
        <taxon>Euteleostomi</taxon>
        <taxon>Actinopterygii</taxon>
        <taxon>Neopterygii</taxon>
        <taxon>Teleostei</taxon>
        <taxon>Neoteleostei</taxon>
        <taxon>Acanthomorphata</taxon>
        <taxon>Eupercaria</taxon>
        <taxon>Labriformes</taxon>
        <taxon>Labridae</taxon>
        <taxon>Labrus</taxon>
    </lineage>
</organism>
<comment type="similarity">
    <text evidence="2">Belongs to the UPF0389 family.</text>
</comment>
<evidence type="ECO:0000256" key="2">
    <source>
        <dbReference type="ARBA" id="ARBA00007363"/>
    </source>
</evidence>
<feature type="transmembrane region" description="Helical" evidence="7">
    <location>
        <begin position="101"/>
        <end position="120"/>
    </location>
</feature>
<dbReference type="PANTHER" id="PTHR13674">
    <property type="entry name" value="GROWTH AND TRANSFORMATION-DEPENDENT PROTEIN"/>
    <property type="match status" value="1"/>
</dbReference>
<evidence type="ECO:0000313" key="8">
    <source>
        <dbReference type="Ensembl" id="ENSLBEP00000006992.1"/>
    </source>
</evidence>
<evidence type="ECO:0000256" key="5">
    <source>
        <dbReference type="ARBA" id="ARBA00023136"/>
    </source>
</evidence>
<dbReference type="GO" id="GO:0071456">
    <property type="term" value="P:cellular response to hypoxia"/>
    <property type="evidence" value="ECO:0007669"/>
    <property type="project" value="TreeGrafter"/>
</dbReference>
<keyword evidence="4 7" id="KW-1133">Transmembrane helix</keyword>
<reference evidence="8" key="1">
    <citation type="submission" date="2025-05" db="UniProtKB">
        <authorList>
            <consortium name="Ensembl"/>
        </authorList>
    </citation>
    <scope>IDENTIFICATION</scope>
</reference>
<feature type="region of interest" description="Disordered" evidence="6">
    <location>
        <begin position="32"/>
        <end position="54"/>
    </location>
</feature>
<sequence>MNFVGSRLSIGNFVGQRCRRVTETWSLRGMCNKPQETKAEPPPAAPAHASRAGFRVPGYRPSKLDRKMLVWSGRFKSADQIPELVSFEMIDAARNKARVKICYMMMGTTIAACLMMVFLGKRAAGRHESLTGQNMEKKARWKEELQREKEAALALSEKAQ</sequence>